<protein>
    <submittedName>
        <fullName evidence="2">Uncharacterized protein</fullName>
    </submittedName>
</protein>
<accession>A0A173QTZ1</accession>
<dbReference type="Proteomes" id="UP000095591">
    <property type="component" value="Unassembled WGS sequence"/>
</dbReference>
<dbReference type="Pfam" id="PF20244">
    <property type="entry name" value="DUF6599"/>
    <property type="match status" value="1"/>
</dbReference>
<organism evidence="2 4">
    <name type="scientific">Parabacteroides distasonis</name>
    <dbReference type="NCBI Taxonomy" id="823"/>
    <lineage>
        <taxon>Bacteria</taxon>
        <taxon>Pseudomonadati</taxon>
        <taxon>Bacteroidota</taxon>
        <taxon>Bacteroidia</taxon>
        <taxon>Bacteroidales</taxon>
        <taxon>Tannerellaceae</taxon>
        <taxon>Parabacteroides</taxon>
    </lineage>
</organism>
<evidence type="ECO:0000313" key="3">
    <source>
        <dbReference type="EMBL" id="MDB9139948.1"/>
    </source>
</evidence>
<feature type="signal peptide" evidence="1">
    <location>
        <begin position="1"/>
        <end position="19"/>
    </location>
</feature>
<reference evidence="2 4" key="1">
    <citation type="submission" date="2015-09" db="EMBL/GenBank/DDBJ databases">
        <authorList>
            <consortium name="Pathogen Informatics"/>
        </authorList>
    </citation>
    <scope>NUCLEOTIDE SEQUENCE [LARGE SCALE GENOMIC DNA]</scope>
    <source>
        <strain evidence="2 4">2789STDY5608872</strain>
    </source>
</reference>
<keyword evidence="1" id="KW-0732">Signal</keyword>
<dbReference type="AlphaFoldDB" id="A0A173QTZ1"/>
<feature type="chain" id="PRO_5042682868" evidence="1">
    <location>
        <begin position="20"/>
        <end position="254"/>
    </location>
</feature>
<name>A0A173QTZ1_PARDI</name>
<evidence type="ECO:0000313" key="4">
    <source>
        <dbReference type="Proteomes" id="UP000095591"/>
    </source>
</evidence>
<gene>
    <name evidence="2" type="ORF">ERS852429_00028</name>
    <name evidence="3" type="ORF">PN612_15775</name>
</gene>
<reference evidence="3" key="2">
    <citation type="submission" date="2023-01" db="EMBL/GenBank/DDBJ databases">
        <title>Human gut microbiome strain richness.</title>
        <authorList>
            <person name="Chen-Liaw A."/>
        </authorList>
    </citation>
    <scope>NUCLEOTIDE SEQUENCE</scope>
    <source>
        <strain evidence="3">D35st1_E5_D35t1_190705</strain>
    </source>
</reference>
<dbReference type="EMBL" id="JAQMPX010000112">
    <property type="protein sequence ID" value="MDB9139948.1"/>
    <property type="molecule type" value="Genomic_DNA"/>
</dbReference>
<dbReference type="RefSeq" id="WP_005866156.1">
    <property type="nucleotide sequence ID" value="NZ_CAXSKO010000007.1"/>
</dbReference>
<dbReference type="GeneID" id="93524569"/>
<dbReference type="Proteomes" id="UP001211522">
    <property type="component" value="Unassembled WGS sequence"/>
</dbReference>
<proteinExistence type="predicted"/>
<sequence length="254" mass="28208">MRGLIRCCLFLCFPVLLWAQDGVQVKRERVFTGSGLYGFMNGGAEQFLEYGVSRLTARDVVYKGEDYTLEIYEMPSPEDAFGIYSLHIFKCERTDALGCIDCLSPYQLQAVVGNKYVSVVFSSGSSAAKDAVDELIRLYLPMDGKEAPQIPEILGIRSPYSGAVKYLRGPISVSSASTSLAELLEDCPFTGVWFVGDRKADDYQALIYVKDQEALKRLSEKIPVSSCIRQGDDFIYIKGTEEEAADEDHGDFGF</sequence>
<dbReference type="EMBL" id="CYXP01000001">
    <property type="protein sequence ID" value="CUM69072.1"/>
    <property type="molecule type" value="Genomic_DNA"/>
</dbReference>
<evidence type="ECO:0000313" key="2">
    <source>
        <dbReference type="EMBL" id="CUM69072.1"/>
    </source>
</evidence>
<evidence type="ECO:0000256" key="1">
    <source>
        <dbReference type="SAM" id="SignalP"/>
    </source>
</evidence>
<dbReference type="InterPro" id="IPR046534">
    <property type="entry name" value="DUF6599"/>
</dbReference>